<evidence type="ECO:0000256" key="5">
    <source>
        <dbReference type="ARBA" id="ARBA00022989"/>
    </source>
</evidence>
<dbReference type="Proteomes" id="UP000254400">
    <property type="component" value="Unassembled WGS sequence"/>
</dbReference>
<dbReference type="SMART" id="SM00771">
    <property type="entry name" value="ZipA_C"/>
    <property type="match status" value="1"/>
</dbReference>
<evidence type="ECO:0000256" key="3">
    <source>
        <dbReference type="ARBA" id="ARBA00022618"/>
    </source>
</evidence>
<dbReference type="GO" id="GO:0005886">
    <property type="term" value="C:plasma membrane"/>
    <property type="evidence" value="ECO:0007669"/>
    <property type="project" value="UniProtKB-SubCell"/>
</dbReference>
<dbReference type="AlphaFoldDB" id="A0A378Y267"/>
<reference evidence="11 12" key="1">
    <citation type="submission" date="2018-06" db="EMBL/GenBank/DDBJ databases">
        <authorList>
            <consortium name="Pathogen Informatics"/>
            <person name="Doyle S."/>
        </authorList>
    </citation>
    <scope>NUCLEOTIDE SEQUENCE [LARGE SCALE GENOMIC DNA]</scope>
    <source>
        <strain evidence="11 12">NCTC10343</strain>
    </source>
</reference>
<evidence type="ECO:0000259" key="10">
    <source>
        <dbReference type="SMART" id="SM00771"/>
    </source>
</evidence>
<protein>
    <recommendedName>
        <fullName evidence="8">Cell division protein ZipA</fullName>
    </recommendedName>
</protein>
<evidence type="ECO:0000256" key="4">
    <source>
        <dbReference type="ARBA" id="ARBA00022692"/>
    </source>
</evidence>
<keyword evidence="1 9" id="KW-1003">Cell membrane</keyword>
<dbReference type="InterPro" id="IPR036765">
    <property type="entry name" value="ZipA_FtsZ-bd_C_sf"/>
</dbReference>
<dbReference type="PANTHER" id="PTHR38685">
    <property type="entry name" value="CELL DIVISION PROTEIN ZIPA"/>
    <property type="match status" value="1"/>
</dbReference>
<keyword evidence="2 9" id="KW-0997">Cell inner membrane</keyword>
<evidence type="ECO:0000256" key="8">
    <source>
        <dbReference type="RuleBase" id="RU003612"/>
    </source>
</evidence>
<gene>
    <name evidence="11" type="ORF">NCTC10343_04061</name>
</gene>
<feature type="domain" description="ZipA C-terminal FtsZ-binding" evidence="10">
    <location>
        <begin position="158"/>
        <end position="285"/>
    </location>
</feature>
<accession>A0A378Y267</accession>
<evidence type="ECO:0000256" key="6">
    <source>
        <dbReference type="ARBA" id="ARBA00023136"/>
    </source>
</evidence>
<dbReference type="InterPro" id="IPR007449">
    <property type="entry name" value="ZipA_FtsZ-bd_C"/>
</dbReference>
<dbReference type="EMBL" id="UGSC01000001">
    <property type="protein sequence ID" value="SUA71174.1"/>
    <property type="molecule type" value="Genomic_DNA"/>
</dbReference>
<comment type="function">
    <text evidence="8">Essential cell division protein that stabilizes the FtsZ protofilaments by cross-linking them and that serves as a cytoplasmic membrane anchor for the Z ring. Also required for the recruitment to the septal ring of downstream cell division proteins.</text>
</comment>
<dbReference type="RefSeq" id="WP_019688198.1">
    <property type="nucleotide sequence ID" value="NZ_CP036496.1"/>
</dbReference>
<evidence type="ECO:0000256" key="7">
    <source>
        <dbReference type="ARBA" id="ARBA00023306"/>
    </source>
</evidence>
<organism evidence="11 12">
    <name type="scientific">Paenibacillus polymyxa</name>
    <name type="common">Bacillus polymyxa</name>
    <dbReference type="NCBI Taxonomy" id="1406"/>
    <lineage>
        <taxon>Bacteria</taxon>
        <taxon>Bacillati</taxon>
        <taxon>Bacillota</taxon>
        <taxon>Bacilli</taxon>
        <taxon>Bacillales</taxon>
        <taxon>Paenibacillaceae</taxon>
        <taxon>Paenibacillus</taxon>
    </lineage>
</organism>
<dbReference type="SUPFAM" id="SSF64383">
    <property type="entry name" value="Cell-division protein ZipA, C-terminal domain"/>
    <property type="match status" value="1"/>
</dbReference>
<dbReference type="InterPro" id="IPR011919">
    <property type="entry name" value="Cell_div_ZipA"/>
</dbReference>
<dbReference type="Gene3D" id="3.30.1400.10">
    <property type="entry name" value="ZipA, C-terminal FtsZ-binding domain"/>
    <property type="match status" value="1"/>
</dbReference>
<evidence type="ECO:0000256" key="1">
    <source>
        <dbReference type="ARBA" id="ARBA00022475"/>
    </source>
</evidence>
<keyword evidence="7 8" id="KW-0131">Cell cycle</keyword>
<evidence type="ECO:0000313" key="11">
    <source>
        <dbReference type="EMBL" id="SUA71174.1"/>
    </source>
</evidence>
<comment type="subcellular location">
    <subcellularLocation>
        <location evidence="9">Cell inner membrane</location>
        <topology evidence="9">Single-pass type I membrane protein</topology>
    </subcellularLocation>
</comment>
<evidence type="ECO:0000256" key="2">
    <source>
        <dbReference type="ARBA" id="ARBA00022519"/>
    </source>
</evidence>
<dbReference type="Pfam" id="PF04354">
    <property type="entry name" value="ZipA_C"/>
    <property type="match status" value="1"/>
</dbReference>
<comment type="similarity">
    <text evidence="8">Belongs to the ZipA family.</text>
</comment>
<keyword evidence="4 9" id="KW-0812">Transmembrane</keyword>
<evidence type="ECO:0000313" key="12">
    <source>
        <dbReference type="Proteomes" id="UP000254400"/>
    </source>
</evidence>
<keyword evidence="3 8" id="KW-0132">Cell division</keyword>
<proteinExistence type="inferred from homology"/>
<sequence length="308" mass="35137">MILPECGSEDVSSILAVELVQKPVKTIKGIHQVEPDANIYWLIDVEFSGFTLSDEDILQLLKGYIVYGHVHDLQIWTSVGRRPAGECHYDKICICMDIFDNVEMQIRWEEAKVTDFMNTLPARFEEKGTVRVLPREDAAHARAKAEKLQAFVDQEGEREHTVMLRLVADQGQSYRGVDIWDVMLSLGMEWGDMDIFHAHHHGPGGYDELFSVHTGTDPGFFWLSTLAEDRFADLIFSMDAVRTVQPQAVFEAMWKGAEYARARLGGTLVNEQELPAVQEDYLRQIQEMEDRLSEFGCRAGEDVVMFLF</sequence>
<dbReference type="PANTHER" id="PTHR38685:SF1">
    <property type="entry name" value="CELL DIVISION PROTEIN ZIPA"/>
    <property type="match status" value="1"/>
</dbReference>
<evidence type="ECO:0000256" key="9">
    <source>
        <dbReference type="RuleBase" id="RU003613"/>
    </source>
</evidence>
<keyword evidence="5" id="KW-1133">Transmembrane helix</keyword>
<name>A0A378Y267_PAEPO</name>
<dbReference type="GO" id="GO:0000917">
    <property type="term" value="P:division septum assembly"/>
    <property type="evidence" value="ECO:0007669"/>
    <property type="project" value="TreeGrafter"/>
</dbReference>
<dbReference type="GO" id="GO:0032153">
    <property type="term" value="C:cell division site"/>
    <property type="evidence" value="ECO:0007669"/>
    <property type="project" value="TreeGrafter"/>
</dbReference>
<dbReference type="GeneID" id="93347386"/>
<keyword evidence="6 9" id="KW-0472">Membrane</keyword>